<evidence type="ECO:0000313" key="2">
    <source>
        <dbReference type="EMBL" id="SFR18399.1"/>
    </source>
</evidence>
<keyword evidence="3" id="KW-1185">Reference proteome</keyword>
<gene>
    <name evidence="2" type="ORF">SAMN05660706_1584</name>
</gene>
<dbReference type="RefSeq" id="WP_165608439.1">
    <property type="nucleotide sequence ID" value="NZ_FOYM01000058.1"/>
</dbReference>
<dbReference type="GO" id="GO:0006313">
    <property type="term" value="P:DNA transposition"/>
    <property type="evidence" value="ECO:0007669"/>
    <property type="project" value="InterPro"/>
</dbReference>
<dbReference type="PANTHER" id="PTHR33055:SF15">
    <property type="entry name" value="TRANSPOSASE-RELATED"/>
    <property type="match status" value="1"/>
</dbReference>
<dbReference type="InterPro" id="IPR002525">
    <property type="entry name" value="Transp_IS110-like_N"/>
</dbReference>
<dbReference type="STRING" id="39060.SAMN05660706_1584"/>
<evidence type="ECO:0000259" key="1">
    <source>
        <dbReference type="PROSITE" id="PS50904"/>
    </source>
</evidence>
<dbReference type="InterPro" id="IPR047650">
    <property type="entry name" value="Transpos_IS110"/>
</dbReference>
<dbReference type="InterPro" id="IPR006797">
    <property type="entry name" value="PRELI/MSF1_dom"/>
</dbReference>
<dbReference type="Proteomes" id="UP000199584">
    <property type="component" value="Unassembled WGS sequence"/>
</dbReference>
<dbReference type="PANTHER" id="PTHR33055">
    <property type="entry name" value="TRANSPOSASE FOR INSERTION SEQUENCE ELEMENT IS1111A"/>
    <property type="match status" value="1"/>
</dbReference>
<dbReference type="GO" id="GO:0003677">
    <property type="term" value="F:DNA binding"/>
    <property type="evidence" value="ECO:0007669"/>
    <property type="project" value="InterPro"/>
</dbReference>
<dbReference type="GO" id="GO:0004803">
    <property type="term" value="F:transposase activity"/>
    <property type="evidence" value="ECO:0007669"/>
    <property type="project" value="InterPro"/>
</dbReference>
<sequence>MHKPQAYVYVGIDTHKDEHIAVMINCWNQKLQSFILANNPVKFTAFLEEVFKHVPAGLIPAFGLEDTGGLGRSLAQFLYLQGHVVKEVNPVIVNREAIRKTHPQKTDHDDALDIAKALLDNFLSLPDVIENDIYVAVRELSKHRDALIKEQTRLKNRLHHVLHKQYPCYETMFKNPFRKATLAFWLKFPTPLHLKNYGVKTC</sequence>
<dbReference type="EMBL" id="FOYM01000058">
    <property type="protein sequence ID" value="SFR18399.1"/>
    <property type="molecule type" value="Genomic_DNA"/>
</dbReference>
<organism evidence="2 3">
    <name type="scientific">Desulfoscipio geothermicus DSM 3669</name>
    <dbReference type="NCBI Taxonomy" id="1121426"/>
    <lineage>
        <taxon>Bacteria</taxon>
        <taxon>Bacillati</taxon>
        <taxon>Bacillota</taxon>
        <taxon>Clostridia</taxon>
        <taxon>Eubacteriales</taxon>
        <taxon>Desulfallaceae</taxon>
        <taxon>Desulfoscipio</taxon>
    </lineage>
</organism>
<reference evidence="3" key="1">
    <citation type="submission" date="2016-10" db="EMBL/GenBank/DDBJ databases">
        <authorList>
            <person name="Varghese N."/>
            <person name="Submissions S."/>
        </authorList>
    </citation>
    <scope>NUCLEOTIDE SEQUENCE [LARGE SCALE GENOMIC DNA]</scope>
    <source>
        <strain evidence="3">DSM 3669</strain>
    </source>
</reference>
<dbReference type="AlphaFoldDB" id="A0A1I6EKV1"/>
<feature type="domain" description="PRELI/MSF1" evidence="1">
    <location>
        <begin position="163"/>
        <end position="202"/>
    </location>
</feature>
<protein>
    <submittedName>
        <fullName evidence="2">Transposase</fullName>
    </submittedName>
</protein>
<proteinExistence type="predicted"/>
<name>A0A1I6EKV1_9FIRM</name>
<dbReference type="PROSITE" id="PS50904">
    <property type="entry name" value="PRELI_MSF1"/>
    <property type="match status" value="1"/>
</dbReference>
<accession>A0A1I6EKV1</accession>
<dbReference type="Pfam" id="PF01548">
    <property type="entry name" value="DEDD_Tnp_IS110"/>
    <property type="match status" value="1"/>
</dbReference>
<evidence type="ECO:0000313" key="3">
    <source>
        <dbReference type="Proteomes" id="UP000199584"/>
    </source>
</evidence>